<dbReference type="SUPFAM" id="SSF56112">
    <property type="entry name" value="Protein kinase-like (PK-like)"/>
    <property type="match status" value="1"/>
</dbReference>
<organism evidence="2 3">
    <name type="scientific">Trichophyton verrucosum (strain HKI 0517)</name>
    <dbReference type="NCBI Taxonomy" id="663202"/>
    <lineage>
        <taxon>Eukaryota</taxon>
        <taxon>Fungi</taxon>
        <taxon>Dikarya</taxon>
        <taxon>Ascomycota</taxon>
        <taxon>Pezizomycotina</taxon>
        <taxon>Eurotiomycetes</taxon>
        <taxon>Eurotiomycetidae</taxon>
        <taxon>Onygenales</taxon>
        <taxon>Arthrodermataceae</taxon>
        <taxon>Trichophyton</taxon>
    </lineage>
</organism>
<dbReference type="RefSeq" id="XP_003024711.1">
    <property type="nucleotide sequence ID" value="XM_003024665.1"/>
</dbReference>
<dbReference type="InterPro" id="IPR000719">
    <property type="entry name" value="Prot_kinase_dom"/>
</dbReference>
<name>D4D216_TRIVH</name>
<evidence type="ECO:0000313" key="3">
    <source>
        <dbReference type="Proteomes" id="UP000008383"/>
    </source>
</evidence>
<feature type="domain" description="Protein kinase" evidence="1">
    <location>
        <begin position="1"/>
        <end position="187"/>
    </location>
</feature>
<accession>D4D216</accession>
<comment type="caution">
    <text evidence="2">The sequence shown here is derived from an EMBL/GenBank/DDBJ whole genome shotgun (WGS) entry which is preliminary data.</text>
</comment>
<dbReference type="EMBL" id="ACYE01000062">
    <property type="protein sequence ID" value="EFE44100.1"/>
    <property type="molecule type" value="Genomic_DNA"/>
</dbReference>
<keyword evidence="3" id="KW-1185">Reference proteome</keyword>
<dbReference type="GO" id="GO:0004672">
    <property type="term" value="F:protein kinase activity"/>
    <property type="evidence" value="ECO:0007669"/>
    <property type="project" value="InterPro"/>
</dbReference>
<proteinExistence type="predicted"/>
<dbReference type="AlphaFoldDB" id="D4D216"/>
<sequence>MNVKAVQILDLEDTVIVPPGKWLRGPLCGNAIWRSPESWRRSRQNQASDDFSFGIVVWQPFSRDRYSKVPHSNCPQMIYVMVNEIVFRVNDNQLTADDSWYYILRRHISYFANEDSFNGFLQHIGKENIFFERLVALVGTFTPGELRQPSETWDHVDPDLWDLVGKMTNLDLTRRITEREALQHRWFSQAS</sequence>
<reference evidence="3" key="1">
    <citation type="journal article" date="2011" name="Genome Biol.">
        <title>Comparative and functional genomics provide insights into the pathogenicity of dermatophytic fungi.</title>
        <authorList>
            <person name="Burmester A."/>
            <person name="Shelest E."/>
            <person name="Gloeckner G."/>
            <person name="Heddergott C."/>
            <person name="Schindler S."/>
            <person name="Staib P."/>
            <person name="Heidel A."/>
            <person name="Felder M."/>
            <person name="Petzold A."/>
            <person name="Szafranski K."/>
            <person name="Feuermann M."/>
            <person name="Pedruzzi I."/>
            <person name="Priebe S."/>
            <person name="Groth M."/>
            <person name="Winkler R."/>
            <person name="Li W."/>
            <person name="Kniemeyer O."/>
            <person name="Schroeckh V."/>
            <person name="Hertweck C."/>
            <person name="Hube B."/>
            <person name="White T.C."/>
            <person name="Platzer M."/>
            <person name="Guthke R."/>
            <person name="Heitman J."/>
            <person name="Woestemeyer J."/>
            <person name="Zipfel P.F."/>
            <person name="Monod M."/>
            <person name="Brakhage A.A."/>
        </authorList>
    </citation>
    <scope>NUCLEOTIDE SEQUENCE [LARGE SCALE GENOMIC DNA]</scope>
    <source>
        <strain evidence="3">HKI 0517</strain>
    </source>
</reference>
<dbReference type="Gene3D" id="1.10.510.10">
    <property type="entry name" value="Transferase(Phosphotransferase) domain 1"/>
    <property type="match status" value="1"/>
</dbReference>
<dbReference type="GO" id="GO:0005524">
    <property type="term" value="F:ATP binding"/>
    <property type="evidence" value="ECO:0007669"/>
    <property type="project" value="InterPro"/>
</dbReference>
<gene>
    <name evidence="2" type="ORF">TRV_01118</name>
</gene>
<dbReference type="InterPro" id="IPR011009">
    <property type="entry name" value="Kinase-like_dom_sf"/>
</dbReference>
<dbReference type="OrthoDB" id="4062651at2759"/>
<evidence type="ECO:0000259" key="1">
    <source>
        <dbReference type="PROSITE" id="PS50011"/>
    </source>
</evidence>
<dbReference type="HOGENOM" id="CLU_054430_2_0_1"/>
<dbReference type="GeneID" id="9582886"/>
<dbReference type="PROSITE" id="PS50011">
    <property type="entry name" value="PROTEIN_KINASE_DOM"/>
    <property type="match status" value="1"/>
</dbReference>
<dbReference type="KEGG" id="tve:TRV_01118"/>
<protein>
    <recommendedName>
        <fullName evidence="1">Protein kinase domain-containing protein</fullName>
    </recommendedName>
</protein>
<dbReference type="Proteomes" id="UP000008383">
    <property type="component" value="Unassembled WGS sequence"/>
</dbReference>
<evidence type="ECO:0000313" key="2">
    <source>
        <dbReference type="EMBL" id="EFE44100.1"/>
    </source>
</evidence>